<dbReference type="EMBL" id="LKHV02000001">
    <property type="protein sequence ID" value="MCS5707886.1"/>
    <property type="molecule type" value="Genomic_DNA"/>
</dbReference>
<proteinExistence type="predicted"/>
<dbReference type="STRING" id="437022.CC99x_01420"/>
<gene>
    <name evidence="2" type="ORF">CC99x_003105</name>
    <name evidence="1" type="ORF">CC99x_01420</name>
</gene>
<reference evidence="2" key="3">
    <citation type="submission" date="2021-06" db="EMBL/GenBank/DDBJ databases">
        <title>Genomic Description and Analysis of Intracellular Bacteria, Candidatus Berkiella cookevillensis and Candidatus Berkiella aquae.</title>
        <authorList>
            <person name="Kidane D.T."/>
            <person name="Mehari Y.T."/>
            <person name="Rice F.C."/>
            <person name="Arivett B.A."/>
            <person name="Farone A.L."/>
            <person name="Berk S.G."/>
            <person name="Farone M.B."/>
        </authorList>
    </citation>
    <scope>NUCLEOTIDE SEQUENCE</scope>
    <source>
        <strain evidence="2">CC99</strain>
    </source>
</reference>
<organism evidence="1">
    <name type="scientific">Candidatus Berkiella cookevillensis</name>
    <dbReference type="NCBI Taxonomy" id="437022"/>
    <lineage>
        <taxon>Bacteria</taxon>
        <taxon>Pseudomonadati</taxon>
        <taxon>Pseudomonadota</taxon>
        <taxon>Gammaproteobacteria</taxon>
        <taxon>Candidatus Berkiellales</taxon>
        <taxon>Candidatus Berkiellaceae</taxon>
        <taxon>Candidatus Berkiella</taxon>
    </lineage>
</organism>
<dbReference type="EMBL" id="LKHV01000006">
    <property type="protein sequence ID" value="KRG18535.1"/>
    <property type="molecule type" value="Genomic_DNA"/>
</dbReference>
<protein>
    <submittedName>
        <fullName evidence="1">Uncharacterized protein</fullName>
    </submittedName>
</protein>
<comment type="caution">
    <text evidence="1">The sequence shown here is derived from an EMBL/GenBank/DDBJ whole genome shotgun (WGS) entry which is preliminary data.</text>
</comment>
<accession>A0A0Q9YPT4</accession>
<evidence type="ECO:0000313" key="1">
    <source>
        <dbReference type="EMBL" id="KRG18535.1"/>
    </source>
</evidence>
<evidence type="ECO:0000313" key="2">
    <source>
        <dbReference type="EMBL" id="MCS5707886.1"/>
    </source>
</evidence>
<evidence type="ECO:0000313" key="3">
    <source>
        <dbReference type="Proteomes" id="UP000051494"/>
    </source>
</evidence>
<reference evidence="1" key="1">
    <citation type="submission" date="2015-09" db="EMBL/GenBank/DDBJ databases">
        <title>Draft Genome Sequences of Two Novel Amoeba-resistant Intranuclear Bacteria, Candidatus Berkiella cookevillensis and Candidatus Berkiella aquae.</title>
        <authorList>
            <person name="Mehari Y.T."/>
            <person name="Arivett B.A."/>
            <person name="Farone A.L."/>
            <person name="Gunderson J.H."/>
            <person name="Farone M.B."/>
        </authorList>
    </citation>
    <scope>NUCLEOTIDE SEQUENCE [LARGE SCALE GENOMIC DNA]</scope>
    <source>
        <strain evidence="1">CC99</strain>
    </source>
</reference>
<dbReference type="Proteomes" id="UP000051494">
    <property type="component" value="Unassembled WGS sequence"/>
</dbReference>
<sequence length="118" mass="14155">MKKSKLIEQKLNQLFQHQRENQTLLKPYALEESFFSEQDWKHIMKKFKLPSAEQQRGYQLSLLDDLICNEQCLTQLCEDLRQLTALKNQLIEFMHQVVAQQQEMLHHLELNSSSHKHH</sequence>
<dbReference type="RefSeq" id="WP_057624521.1">
    <property type="nucleotide sequence ID" value="NZ_LKHV02000001.1"/>
</dbReference>
<reference evidence="2" key="2">
    <citation type="journal article" date="2016" name="Genome Announc.">
        <title>Draft Genome Sequences of Two Novel Amoeba-Resistant Intranuclear Bacteria, 'Candidatus Berkiella cookevillensis' and 'Candidatus Berkiella aquae'.</title>
        <authorList>
            <person name="Mehari Y.T."/>
            <person name="Arivett B.A."/>
            <person name="Farone A.L."/>
            <person name="Gunderson J.H."/>
            <person name="Farone M.B."/>
        </authorList>
    </citation>
    <scope>NUCLEOTIDE SEQUENCE</scope>
    <source>
        <strain evidence="2">CC99</strain>
    </source>
</reference>
<keyword evidence="3" id="KW-1185">Reference proteome</keyword>
<dbReference type="AlphaFoldDB" id="A0A0Q9YPT4"/>
<name>A0A0Q9YPT4_9GAMM</name>